<reference evidence="2 3" key="1">
    <citation type="journal article" date="2021" name="Int. J. Syst. Evol. Microbiol.">
        <title>Lentilactobacillus fungorum sp. nov., isolated from spent mushroom substrates.</title>
        <authorList>
            <person name="Tohno M."/>
            <person name="Tanizawa Y."/>
            <person name="Kojima Y."/>
            <person name="Sakamoto M."/>
            <person name="Ohkuma M."/>
            <person name="Kobayashi H."/>
        </authorList>
    </citation>
    <scope>NUCLEOTIDE SEQUENCE [LARGE SCALE GENOMIC DNA]</scope>
    <source>
        <strain evidence="2 3">YK48G</strain>
    </source>
</reference>
<dbReference type="Proteomes" id="UP000604765">
    <property type="component" value="Unassembled WGS sequence"/>
</dbReference>
<evidence type="ECO:0000313" key="3">
    <source>
        <dbReference type="Proteomes" id="UP000604765"/>
    </source>
</evidence>
<keyword evidence="3" id="KW-1185">Reference proteome</keyword>
<evidence type="ECO:0000313" key="2">
    <source>
        <dbReference type="EMBL" id="GHP14771.1"/>
    </source>
</evidence>
<gene>
    <name evidence="2" type="ORF">YK48G_21960</name>
</gene>
<sequence length="144" mass="15818">MSQTFGYIRHKSAINFKPYFQLSIANSRSFAVSLLSFYVDYPSFIKGIDFTQLIFKTTVATIILFLGMLGSEFAVRKDLNSFQMCAATFLNGIAFFALFGIWQHLTGDPSNIIGINHTPLLIAAFVALTSAVICGALSVVISDK</sequence>
<comment type="caution">
    <text evidence="2">The sequence shown here is derived from an EMBL/GenBank/DDBJ whole genome shotgun (WGS) entry which is preliminary data.</text>
</comment>
<dbReference type="EMBL" id="BNJR01000017">
    <property type="protein sequence ID" value="GHP14771.1"/>
    <property type="molecule type" value="Genomic_DNA"/>
</dbReference>
<feature type="transmembrane region" description="Helical" evidence="1">
    <location>
        <begin position="122"/>
        <end position="141"/>
    </location>
</feature>
<keyword evidence="1" id="KW-0472">Membrane</keyword>
<evidence type="ECO:0000256" key="1">
    <source>
        <dbReference type="SAM" id="Phobius"/>
    </source>
</evidence>
<accession>A0ABQ3W3G7</accession>
<protein>
    <submittedName>
        <fullName evidence="2">Uncharacterized protein</fullName>
    </submittedName>
</protein>
<keyword evidence="1" id="KW-0812">Transmembrane</keyword>
<feature type="transmembrane region" description="Helical" evidence="1">
    <location>
        <begin position="81"/>
        <end position="102"/>
    </location>
</feature>
<organism evidence="2 3">
    <name type="scientific">Lentilactobacillus fungorum</name>
    <dbReference type="NCBI Taxonomy" id="2201250"/>
    <lineage>
        <taxon>Bacteria</taxon>
        <taxon>Bacillati</taxon>
        <taxon>Bacillota</taxon>
        <taxon>Bacilli</taxon>
        <taxon>Lactobacillales</taxon>
        <taxon>Lactobacillaceae</taxon>
        <taxon>Lentilactobacillus</taxon>
    </lineage>
</organism>
<dbReference type="RefSeq" id="WP_203630756.1">
    <property type="nucleotide sequence ID" value="NZ_BNJR01000017.1"/>
</dbReference>
<proteinExistence type="predicted"/>
<feature type="transmembrane region" description="Helical" evidence="1">
    <location>
        <begin position="50"/>
        <end position="69"/>
    </location>
</feature>
<name>A0ABQ3W3G7_9LACO</name>
<keyword evidence="1" id="KW-1133">Transmembrane helix</keyword>